<evidence type="ECO:0000313" key="2">
    <source>
        <dbReference type="EMBL" id="CAE7508454.1"/>
    </source>
</evidence>
<keyword evidence="1" id="KW-1133">Transmembrane helix</keyword>
<dbReference type="OrthoDB" id="419033at2759"/>
<dbReference type="AlphaFoldDB" id="A0A812T5S7"/>
<dbReference type="EMBL" id="CAJNIZ010028458">
    <property type="protein sequence ID" value="CAE7508454.1"/>
    <property type="molecule type" value="Genomic_DNA"/>
</dbReference>
<organism evidence="2 3">
    <name type="scientific">Symbiodinium pilosum</name>
    <name type="common">Dinoflagellate</name>
    <dbReference type="NCBI Taxonomy" id="2952"/>
    <lineage>
        <taxon>Eukaryota</taxon>
        <taxon>Sar</taxon>
        <taxon>Alveolata</taxon>
        <taxon>Dinophyceae</taxon>
        <taxon>Suessiales</taxon>
        <taxon>Symbiodiniaceae</taxon>
        <taxon>Symbiodinium</taxon>
    </lineage>
</organism>
<keyword evidence="1" id="KW-0812">Transmembrane</keyword>
<accession>A0A812T5S7</accession>
<feature type="transmembrane region" description="Helical" evidence="1">
    <location>
        <begin position="12"/>
        <end position="32"/>
    </location>
</feature>
<dbReference type="Proteomes" id="UP000649617">
    <property type="component" value="Unassembled WGS sequence"/>
</dbReference>
<gene>
    <name evidence="2" type="ORF">SPIL2461_LOCUS13202</name>
</gene>
<keyword evidence="3" id="KW-1185">Reference proteome</keyword>
<feature type="non-terminal residue" evidence="2">
    <location>
        <position position="1"/>
    </location>
</feature>
<protein>
    <submittedName>
        <fullName evidence="2">Uncharacterized protein</fullName>
    </submittedName>
</protein>
<evidence type="ECO:0000256" key="1">
    <source>
        <dbReference type="SAM" id="Phobius"/>
    </source>
</evidence>
<keyword evidence="1" id="KW-0472">Membrane</keyword>
<comment type="caution">
    <text evidence="2">The sequence shown here is derived from an EMBL/GenBank/DDBJ whole genome shotgun (WGS) entry which is preliminary data.</text>
</comment>
<reference evidence="2" key="1">
    <citation type="submission" date="2021-02" db="EMBL/GenBank/DDBJ databases">
        <authorList>
            <person name="Dougan E. K."/>
            <person name="Rhodes N."/>
            <person name="Thang M."/>
            <person name="Chan C."/>
        </authorList>
    </citation>
    <scope>NUCLEOTIDE SEQUENCE</scope>
</reference>
<evidence type="ECO:0000313" key="3">
    <source>
        <dbReference type="Proteomes" id="UP000649617"/>
    </source>
</evidence>
<sequence length="72" mass="8124">VFISTGLVGLLIGRSIMLVFDTVFDTIIYCYALEMRRQKHESLMRMMMADADGDGVPDYLCFLPRPDGSSDE</sequence>
<name>A0A812T5S7_SYMPI</name>
<proteinExistence type="predicted"/>
<feature type="non-terminal residue" evidence="2">
    <location>
        <position position="72"/>
    </location>
</feature>